<evidence type="ECO:0000313" key="1">
    <source>
        <dbReference type="Proteomes" id="UP000694920"/>
    </source>
</evidence>
<reference evidence="2" key="1">
    <citation type="submission" date="2025-08" db="UniProtKB">
        <authorList>
            <consortium name="RefSeq"/>
        </authorList>
    </citation>
    <scope>IDENTIFICATION</scope>
</reference>
<dbReference type="SUPFAM" id="SSF49777">
    <property type="entry name" value="PEBP-like"/>
    <property type="match status" value="1"/>
</dbReference>
<dbReference type="Proteomes" id="UP000694920">
    <property type="component" value="Unplaced"/>
</dbReference>
<dbReference type="CDD" id="cd00866">
    <property type="entry name" value="PEBP_euk"/>
    <property type="match status" value="1"/>
</dbReference>
<dbReference type="InterPro" id="IPR035810">
    <property type="entry name" value="PEBP_euk"/>
</dbReference>
<dbReference type="InterPro" id="IPR036610">
    <property type="entry name" value="PEBP-like_sf"/>
</dbReference>
<protein>
    <submittedName>
        <fullName evidence="2">Phosphatidylethanolamine-binding protein 4-like isoform X2</fullName>
    </submittedName>
</protein>
<proteinExistence type="predicted"/>
<dbReference type="RefSeq" id="XP_015600916.1">
    <property type="nucleotide sequence ID" value="XM_015745430.2"/>
</dbReference>
<dbReference type="PANTHER" id="PTHR11362:SF82">
    <property type="entry name" value="PHOSPHATIDYLETHANOLAMINE-BINDING PROTEIN 4"/>
    <property type="match status" value="1"/>
</dbReference>
<evidence type="ECO:0000313" key="2">
    <source>
        <dbReference type="RefSeq" id="XP_015600916.1"/>
    </source>
</evidence>
<dbReference type="Pfam" id="PF01161">
    <property type="entry name" value="PBP"/>
    <property type="match status" value="1"/>
</dbReference>
<dbReference type="AlphaFoldDB" id="A0AAJ7C3H3"/>
<keyword evidence="1" id="KW-1185">Reference proteome</keyword>
<dbReference type="Gene3D" id="3.90.280.10">
    <property type="entry name" value="PEBP-like"/>
    <property type="match status" value="1"/>
</dbReference>
<accession>A0AAJ7C3H3</accession>
<dbReference type="KEGG" id="ccin:107270422"/>
<sequence>MPRAKYSKSYVLFMLNPDVPGYQPENFHNHLILSEIPGNELQDGLLKNVATTLCYREPDPPSTTGIHRYMFLVYEQQNPSVNLKSVPDDRRGNWSLADYVSSQETKLCGPVAGTQFRTRA</sequence>
<dbReference type="InterPro" id="IPR008914">
    <property type="entry name" value="PEBP"/>
</dbReference>
<dbReference type="GeneID" id="107270422"/>
<name>A0AAJ7C3H3_CEPCN</name>
<gene>
    <name evidence="2" type="primary">LOC107270422</name>
</gene>
<organism evidence="1 2">
    <name type="scientific">Cephus cinctus</name>
    <name type="common">Wheat stem sawfly</name>
    <dbReference type="NCBI Taxonomy" id="211228"/>
    <lineage>
        <taxon>Eukaryota</taxon>
        <taxon>Metazoa</taxon>
        <taxon>Ecdysozoa</taxon>
        <taxon>Arthropoda</taxon>
        <taxon>Hexapoda</taxon>
        <taxon>Insecta</taxon>
        <taxon>Pterygota</taxon>
        <taxon>Neoptera</taxon>
        <taxon>Endopterygota</taxon>
        <taxon>Hymenoptera</taxon>
        <taxon>Cephoidea</taxon>
        <taxon>Cephidae</taxon>
        <taxon>Cephus</taxon>
    </lineage>
</organism>
<dbReference type="PANTHER" id="PTHR11362">
    <property type="entry name" value="PHOSPHATIDYLETHANOLAMINE-BINDING PROTEIN"/>
    <property type="match status" value="1"/>
</dbReference>